<accession>A0ABQ5FTZ4</accession>
<keyword evidence="3" id="KW-1185">Reference proteome</keyword>
<organism evidence="2 3">
    <name type="scientific">Tanacetum coccineum</name>
    <dbReference type="NCBI Taxonomy" id="301880"/>
    <lineage>
        <taxon>Eukaryota</taxon>
        <taxon>Viridiplantae</taxon>
        <taxon>Streptophyta</taxon>
        <taxon>Embryophyta</taxon>
        <taxon>Tracheophyta</taxon>
        <taxon>Spermatophyta</taxon>
        <taxon>Magnoliopsida</taxon>
        <taxon>eudicotyledons</taxon>
        <taxon>Gunneridae</taxon>
        <taxon>Pentapetalae</taxon>
        <taxon>asterids</taxon>
        <taxon>campanulids</taxon>
        <taxon>Asterales</taxon>
        <taxon>Asteraceae</taxon>
        <taxon>Asteroideae</taxon>
        <taxon>Anthemideae</taxon>
        <taxon>Anthemidinae</taxon>
        <taxon>Tanacetum</taxon>
    </lineage>
</organism>
<proteinExistence type="predicted"/>
<evidence type="ECO:0000256" key="1">
    <source>
        <dbReference type="SAM" id="MobiDB-lite"/>
    </source>
</evidence>
<reference evidence="2" key="1">
    <citation type="journal article" date="2022" name="Int. J. Mol. Sci.">
        <title>Draft Genome of Tanacetum Coccineum: Genomic Comparison of Closely Related Tanacetum-Family Plants.</title>
        <authorList>
            <person name="Yamashiro T."/>
            <person name="Shiraishi A."/>
            <person name="Nakayama K."/>
            <person name="Satake H."/>
        </authorList>
    </citation>
    <scope>NUCLEOTIDE SEQUENCE</scope>
</reference>
<protein>
    <submittedName>
        <fullName evidence="2">Uncharacterized protein</fullName>
    </submittedName>
</protein>
<feature type="region of interest" description="Disordered" evidence="1">
    <location>
        <begin position="46"/>
        <end position="74"/>
    </location>
</feature>
<evidence type="ECO:0000313" key="3">
    <source>
        <dbReference type="Proteomes" id="UP001151760"/>
    </source>
</evidence>
<dbReference type="Proteomes" id="UP001151760">
    <property type="component" value="Unassembled WGS sequence"/>
</dbReference>
<reference evidence="2" key="2">
    <citation type="submission" date="2022-01" db="EMBL/GenBank/DDBJ databases">
        <authorList>
            <person name="Yamashiro T."/>
            <person name="Shiraishi A."/>
            <person name="Satake H."/>
            <person name="Nakayama K."/>
        </authorList>
    </citation>
    <scope>NUCLEOTIDE SEQUENCE</scope>
</reference>
<gene>
    <name evidence="2" type="ORF">Tco_1017818</name>
</gene>
<name>A0ABQ5FTZ4_9ASTR</name>
<comment type="caution">
    <text evidence="2">The sequence shown here is derived from an EMBL/GenBank/DDBJ whole genome shotgun (WGS) entry which is preliminary data.</text>
</comment>
<sequence length="74" mass="8150">MQDLTATFDNIVQKLSQEDQEGTNEAAVKEGMNDVVQEEMIGVGHDSDYDASISGNTTRNRRTGDGLFLGDIYH</sequence>
<evidence type="ECO:0000313" key="2">
    <source>
        <dbReference type="EMBL" id="GJT66338.1"/>
    </source>
</evidence>
<dbReference type="EMBL" id="BQNB010017706">
    <property type="protein sequence ID" value="GJT66338.1"/>
    <property type="molecule type" value="Genomic_DNA"/>
</dbReference>